<evidence type="ECO:0000313" key="1">
    <source>
        <dbReference type="Proteomes" id="UP000887566"/>
    </source>
</evidence>
<sequence>MIVSLIRSSRLASSASCSGTSRRLLTLSAQFLSPSTSTSECSQPKANIKMKLASGRMAPSLAYMDRQVRGSAIELFQYYLKEIMQRLPTLTNAEWSEYLSIVAAYPLNFQLLPPDQKKSVQTVRDSACDFLADNLDNLKPFDYFNVIRFLQKMVKWNIIRTRYHDKSRLTILPLSVHSNIFSWFMRNYSTLEPQLFFEILMRKTAYATLYNVARLEKQEDIYEILAYGMQVAKKEREVNNILDLLYIVELYRDIFSLTTDSSDFDFFSRRLLEMLKTLETPANRHDLRESLGFLGDSSIKIGAISTRAVFHRYASSDPAAWKWLRRSIELVFEDGEFDDLRQAAAVAAVRAYKWKAIDFSPDDVSSYLSIAAEPFLTNPAIFFEPSKSAISVPRSLMLSYLITAIRSAANSDLPTLGKLTVRLDGAYWKKFFEMVEHEAPKLGVRVAMLHSLRCLKVASLSPMERKFVAFPFNRERDQLWLDLKRQYMQMDLTTELFRSAKNDIRVVPADMSDSE</sequence>
<protein>
    <submittedName>
        <fullName evidence="2">Uncharacterized protein</fullName>
    </submittedName>
</protein>
<dbReference type="Proteomes" id="UP000887566">
    <property type="component" value="Unplaced"/>
</dbReference>
<name>A0A914VDY3_9BILA</name>
<dbReference type="AlphaFoldDB" id="A0A914VDY3"/>
<proteinExistence type="predicted"/>
<organism evidence="1 2">
    <name type="scientific">Plectus sambesii</name>
    <dbReference type="NCBI Taxonomy" id="2011161"/>
    <lineage>
        <taxon>Eukaryota</taxon>
        <taxon>Metazoa</taxon>
        <taxon>Ecdysozoa</taxon>
        <taxon>Nematoda</taxon>
        <taxon>Chromadorea</taxon>
        <taxon>Plectida</taxon>
        <taxon>Plectina</taxon>
        <taxon>Plectoidea</taxon>
        <taxon>Plectidae</taxon>
        <taxon>Plectus</taxon>
    </lineage>
</organism>
<accession>A0A914VDY3</accession>
<evidence type="ECO:0000313" key="2">
    <source>
        <dbReference type="WBParaSite" id="PSAMB.scaffold1760size28035.g14834.t1"/>
    </source>
</evidence>
<reference evidence="2" key="1">
    <citation type="submission" date="2022-11" db="UniProtKB">
        <authorList>
            <consortium name="WormBaseParasite"/>
        </authorList>
    </citation>
    <scope>IDENTIFICATION</scope>
</reference>
<keyword evidence="1" id="KW-1185">Reference proteome</keyword>
<dbReference type="WBParaSite" id="PSAMB.scaffold1760size28035.g14834.t1">
    <property type="protein sequence ID" value="PSAMB.scaffold1760size28035.g14834.t1"/>
    <property type="gene ID" value="PSAMB.scaffold1760size28035.g14834"/>
</dbReference>